<dbReference type="PANTHER" id="PTHR11224">
    <property type="entry name" value="MAKORIN-RELATED"/>
    <property type="match status" value="1"/>
</dbReference>
<feature type="zinc finger region" description="C3H1-type" evidence="6">
    <location>
        <begin position="17"/>
        <end position="44"/>
    </location>
</feature>
<dbReference type="InterPro" id="IPR032297">
    <property type="entry name" value="Torus"/>
</dbReference>
<evidence type="ECO:0000256" key="3">
    <source>
        <dbReference type="ARBA" id="ARBA00022723"/>
    </source>
</evidence>
<protein>
    <recommendedName>
        <fullName evidence="2">RING-type E3 ubiquitin transferase</fullName>
        <ecNumber evidence="2">2.3.2.27</ecNumber>
    </recommendedName>
</protein>
<name>A0A8T0EHC5_ARGBR</name>
<evidence type="ECO:0000313" key="9">
    <source>
        <dbReference type="Proteomes" id="UP000807504"/>
    </source>
</evidence>
<reference evidence="8" key="2">
    <citation type="submission" date="2020-06" db="EMBL/GenBank/DDBJ databases">
        <authorList>
            <person name="Sheffer M."/>
        </authorList>
    </citation>
    <scope>NUCLEOTIDE SEQUENCE</scope>
</reference>
<evidence type="ECO:0000256" key="4">
    <source>
        <dbReference type="ARBA" id="ARBA00022771"/>
    </source>
</evidence>
<dbReference type="PROSITE" id="PS50103">
    <property type="entry name" value="ZF_C3H1"/>
    <property type="match status" value="2"/>
</dbReference>
<reference evidence="8" key="1">
    <citation type="journal article" date="2020" name="bioRxiv">
        <title>Chromosome-level reference genome of the European wasp spider Argiope bruennichi: a resource for studies on range expansion and evolutionary adaptation.</title>
        <authorList>
            <person name="Sheffer M.M."/>
            <person name="Hoppe A."/>
            <person name="Krehenwinkel H."/>
            <person name="Uhl G."/>
            <person name="Kuss A.W."/>
            <person name="Jensen L."/>
            <person name="Jensen C."/>
            <person name="Gillespie R.G."/>
            <person name="Hoff K.J."/>
            <person name="Prost S."/>
        </authorList>
    </citation>
    <scope>NUCLEOTIDE SEQUENCE</scope>
</reference>
<dbReference type="Pfam" id="PF16131">
    <property type="entry name" value="Torus"/>
    <property type="match status" value="1"/>
</dbReference>
<evidence type="ECO:0000313" key="8">
    <source>
        <dbReference type="EMBL" id="KAF8771104.1"/>
    </source>
</evidence>
<evidence type="ECO:0000256" key="2">
    <source>
        <dbReference type="ARBA" id="ARBA00012483"/>
    </source>
</evidence>
<gene>
    <name evidence="8" type="ORF">HNY73_018558</name>
</gene>
<accession>A0A8T0EHC5</accession>
<dbReference type="PANTHER" id="PTHR11224:SF10">
    <property type="entry name" value="IP09428P-RELATED"/>
    <property type="match status" value="1"/>
</dbReference>
<dbReference type="Gene3D" id="4.10.1000.10">
    <property type="entry name" value="Zinc finger, CCCH-type"/>
    <property type="match status" value="1"/>
</dbReference>
<dbReference type="GO" id="GO:0000209">
    <property type="term" value="P:protein polyubiquitination"/>
    <property type="evidence" value="ECO:0007669"/>
    <property type="project" value="InterPro"/>
</dbReference>
<sequence length="157" mass="18147">MAEEIVIQKSDPLPIKKKSAKVCRYFKKGFCGYGEKCLYNHSLPKRSFPSNNPSDVQNCPFYKRASCKFASKCWYKHIRPKGKVYPKPEPLNQFIVVGPARKEPQKTEDMPATVEDSSLAMPAQETKTHRHFKRPQNQQVVPKNCFCYEKCVVIMDE</sequence>
<dbReference type="SMART" id="SM00356">
    <property type="entry name" value="ZnF_C3H1"/>
    <property type="match status" value="2"/>
</dbReference>
<comment type="catalytic activity">
    <reaction evidence="1">
        <text>S-ubiquitinyl-[E2 ubiquitin-conjugating enzyme]-L-cysteine + [acceptor protein]-L-lysine = [E2 ubiquitin-conjugating enzyme]-L-cysteine + N(6)-ubiquitinyl-[acceptor protein]-L-lysine.</text>
        <dbReference type="EC" id="2.3.2.27"/>
    </reaction>
</comment>
<dbReference type="AlphaFoldDB" id="A0A8T0EHC5"/>
<organism evidence="8 9">
    <name type="scientific">Argiope bruennichi</name>
    <name type="common">Wasp spider</name>
    <name type="synonym">Aranea bruennichi</name>
    <dbReference type="NCBI Taxonomy" id="94029"/>
    <lineage>
        <taxon>Eukaryota</taxon>
        <taxon>Metazoa</taxon>
        <taxon>Ecdysozoa</taxon>
        <taxon>Arthropoda</taxon>
        <taxon>Chelicerata</taxon>
        <taxon>Arachnida</taxon>
        <taxon>Araneae</taxon>
        <taxon>Araneomorphae</taxon>
        <taxon>Entelegynae</taxon>
        <taxon>Araneoidea</taxon>
        <taxon>Araneidae</taxon>
        <taxon>Argiope</taxon>
    </lineage>
</organism>
<evidence type="ECO:0000256" key="1">
    <source>
        <dbReference type="ARBA" id="ARBA00000900"/>
    </source>
</evidence>
<evidence type="ECO:0000256" key="6">
    <source>
        <dbReference type="PROSITE-ProRule" id="PRU00723"/>
    </source>
</evidence>
<dbReference type="EMBL" id="JABXBU010002228">
    <property type="protein sequence ID" value="KAF8771104.1"/>
    <property type="molecule type" value="Genomic_DNA"/>
</dbReference>
<feature type="zinc finger region" description="C3H1-type" evidence="6">
    <location>
        <begin position="53"/>
        <end position="80"/>
    </location>
</feature>
<feature type="domain" description="C3H1-type" evidence="7">
    <location>
        <begin position="17"/>
        <end position="44"/>
    </location>
</feature>
<comment type="caution">
    <text evidence="8">The sequence shown here is derived from an EMBL/GenBank/DDBJ whole genome shotgun (WGS) entry which is preliminary data.</text>
</comment>
<dbReference type="InterPro" id="IPR036855">
    <property type="entry name" value="Znf_CCCH_sf"/>
</dbReference>
<evidence type="ECO:0000256" key="5">
    <source>
        <dbReference type="ARBA" id="ARBA00022833"/>
    </source>
</evidence>
<proteinExistence type="predicted"/>
<keyword evidence="4 6" id="KW-0863">Zinc-finger</keyword>
<dbReference type="InterPro" id="IPR000571">
    <property type="entry name" value="Znf_CCCH"/>
</dbReference>
<keyword evidence="5 6" id="KW-0862">Zinc</keyword>
<dbReference type="InterPro" id="IPR045072">
    <property type="entry name" value="MKRN-like"/>
</dbReference>
<dbReference type="SUPFAM" id="SSF90229">
    <property type="entry name" value="CCCH zinc finger"/>
    <property type="match status" value="1"/>
</dbReference>
<feature type="domain" description="C3H1-type" evidence="7">
    <location>
        <begin position="53"/>
        <end position="80"/>
    </location>
</feature>
<keyword evidence="3 6" id="KW-0479">Metal-binding</keyword>
<dbReference type="GO" id="GO:0008270">
    <property type="term" value="F:zinc ion binding"/>
    <property type="evidence" value="ECO:0007669"/>
    <property type="project" value="UniProtKB-KW"/>
</dbReference>
<keyword evidence="9" id="KW-1185">Reference proteome</keyword>
<dbReference type="Proteomes" id="UP000807504">
    <property type="component" value="Unassembled WGS sequence"/>
</dbReference>
<dbReference type="GO" id="GO:0061630">
    <property type="term" value="F:ubiquitin protein ligase activity"/>
    <property type="evidence" value="ECO:0007669"/>
    <property type="project" value="UniProtKB-EC"/>
</dbReference>
<evidence type="ECO:0000259" key="7">
    <source>
        <dbReference type="PROSITE" id="PS50103"/>
    </source>
</evidence>
<dbReference type="EC" id="2.3.2.27" evidence="2"/>